<protein>
    <recommendedName>
        <fullName evidence="2">Platelet-derived growth factor receptor-like protein</fullName>
    </recommendedName>
</protein>
<dbReference type="PANTHER" id="PTHR15360">
    <property type="entry name" value="PLATELET-DERIVED GROWTH FACTOR RECEPTOR LIKE"/>
    <property type="match status" value="1"/>
</dbReference>
<evidence type="ECO:0000259" key="4">
    <source>
        <dbReference type="PROSITE" id="PS50835"/>
    </source>
</evidence>
<evidence type="ECO:0000313" key="5">
    <source>
        <dbReference type="EMBL" id="CAL8143227.1"/>
    </source>
</evidence>
<dbReference type="InterPro" id="IPR042495">
    <property type="entry name" value="PDGFRL"/>
</dbReference>
<feature type="domain" description="Ig-like" evidence="4">
    <location>
        <begin position="169"/>
        <end position="279"/>
    </location>
</feature>
<keyword evidence="6" id="KW-1185">Reference proteome</keyword>
<dbReference type="InterPro" id="IPR003599">
    <property type="entry name" value="Ig_sub"/>
</dbReference>
<sequence>MVMVTLPKKALLNALLVLALTLSDILYPCTLAIKNTKRKAISLGVESPKIMLKDVTSEDDFIRTKFDESVNDDVFENDFIIKNGSDYVITSNTFSVTFVCKSKYPIMWKIRYPTQFTGIEDVFTTVYSERVSEFLVDLIEPENEEFLVYLIIDNTKDFNAGYLSCHSVPDFGIEADIYVYFEGKSLLEHKAETKQVHVKETMKVVLPCRAASPNIQVSLAKEKRLRNKVQWIPTGQAPFVSYNPKVGFTLDISKSKLQPEEIYGTYKCYVDEQEDEEYSFVQVLPGLERKLSFEFHPKNFILNASAKIEINQNEIVCCSGNPEDPAQGILFVCRTEAECEFLKPVLVHDVMFGKKSFYANTIHDLISHNRKMGCFLNFDESRQSLHHSTIFFCNGTHIDVARQFLTAFANPINASNPTSLLISETFDISNGPGNLTVDNKIQMWVESKEEHDLLILQIFPIDVSEDIVFRKLEKYVLRHDGIVFEGESVRVSCVTLGYYYAHGSWLQLNWKNGTRVILGRKNELSGSNYPGFDYVRGGDPSEDNFIFGLIQKTDLELTSIDCFAPIWNNYTWEKKSFALKVHSTNIPQFERPDAEVYELRLNLTGFEINCSLIPSPNDAFVRTKLTWIKDGKSLSEFNQQLWKVSFSTENDITKSSVAFEAINFETQGAYECFAENVKGKVGKTFRIFVKNGMNVSTIAISICTSIIALLVLVVGLLLFWKAYMGKRTNHKAQSNPAQLSGSMSRRPQLPKITLKNYVEADSYEEVETSDFTNVKFYENDFVTKNGSEYILSSSAVSVVFVCKASYPVVWKLPNPEHFETINIYEFGLRVTSERVSELTTDLKQPINTEFRSYLKFDNEIYRFRSGYLSCQSVANYHLQSTIYVFAEGQHTLFHSGETFTVNLTQTSSQIILPCRTSRPDISVNLFKEQKRRRNKTEWIPIQQNSSIHFDPRMGFMLDVHTLPDIKGPYKCAVADEEDEEYSLIHVAPGIETPYKFTPISTLESHVNNSLLQVQCCTGKQSSPARGNQRNCATEAECDLIKPLFVHNLLEDPESRLFSNSGDQYNLQHGCYNAYLQNYLHPATILICQGENLKLVGLFLPVYKEGLLNNTDEWNGNYEIMDIANNPPKLQIEKKISFLLESRQEPTWLSQSTSGQRISNHYYPYSEYSSYPEIGFVAGEYSRPNIFAVRSYESIFEGEDIRVTCAPLPYYYAKGGWLQVNWKNGSRMILDTDFDTDAPQHISYIRSHRLQVMDSNSRIRGIINNIDLDVESVDCFSPIWNSAKWDKRTLKLKIQCMNSIDNIFL</sequence>
<feature type="domain" description="Ig-like" evidence="4">
    <location>
        <begin position="592"/>
        <end position="688"/>
    </location>
</feature>
<keyword evidence="3" id="KW-0812">Transmembrane</keyword>
<reference evidence="5 6" key="1">
    <citation type="submission" date="2024-08" db="EMBL/GenBank/DDBJ databases">
        <authorList>
            <person name="Cucini C."/>
            <person name="Frati F."/>
        </authorList>
    </citation>
    <scope>NUCLEOTIDE SEQUENCE [LARGE SCALE GENOMIC DNA]</scope>
</reference>
<comment type="caution">
    <text evidence="5">The sequence shown here is derived from an EMBL/GenBank/DDBJ whole genome shotgun (WGS) entry which is preliminary data.</text>
</comment>
<evidence type="ECO:0000256" key="2">
    <source>
        <dbReference type="ARBA" id="ARBA00019671"/>
    </source>
</evidence>
<gene>
    <name evidence="5" type="ORF">ODALV1_LOCUS29371</name>
</gene>
<organism evidence="5 6">
    <name type="scientific">Orchesella dallaii</name>
    <dbReference type="NCBI Taxonomy" id="48710"/>
    <lineage>
        <taxon>Eukaryota</taxon>
        <taxon>Metazoa</taxon>
        <taxon>Ecdysozoa</taxon>
        <taxon>Arthropoda</taxon>
        <taxon>Hexapoda</taxon>
        <taxon>Collembola</taxon>
        <taxon>Entomobryomorpha</taxon>
        <taxon>Entomobryoidea</taxon>
        <taxon>Orchesellidae</taxon>
        <taxon>Orchesellinae</taxon>
        <taxon>Orchesella</taxon>
    </lineage>
</organism>
<feature type="transmembrane region" description="Helical" evidence="3">
    <location>
        <begin position="698"/>
        <end position="720"/>
    </location>
</feature>
<dbReference type="InterPro" id="IPR013783">
    <property type="entry name" value="Ig-like_fold"/>
</dbReference>
<dbReference type="InterPro" id="IPR036179">
    <property type="entry name" value="Ig-like_dom_sf"/>
</dbReference>
<dbReference type="SMART" id="SM00409">
    <property type="entry name" value="IG"/>
    <property type="match status" value="3"/>
</dbReference>
<dbReference type="EMBL" id="CAXLJM020000151">
    <property type="protein sequence ID" value="CAL8143227.1"/>
    <property type="molecule type" value="Genomic_DNA"/>
</dbReference>
<proteinExistence type="predicted"/>
<dbReference type="PANTHER" id="PTHR15360:SF4">
    <property type="entry name" value="PROTEIN KINASE DOMAIN-CONTAINING PROTEIN"/>
    <property type="match status" value="1"/>
</dbReference>
<evidence type="ECO:0000256" key="3">
    <source>
        <dbReference type="SAM" id="Phobius"/>
    </source>
</evidence>
<evidence type="ECO:0000256" key="1">
    <source>
        <dbReference type="ARBA" id="ARBA00011360"/>
    </source>
</evidence>
<evidence type="ECO:0000313" key="6">
    <source>
        <dbReference type="Proteomes" id="UP001642540"/>
    </source>
</evidence>
<keyword evidence="3" id="KW-1133">Transmembrane helix</keyword>
<comment type="subunit">
    <text evidence="1">Forms a complex composed of PDGFRL, TNK2 and GRB2.</text>
</comment>
<accession>A0ABP1S4B6</accession>
<dbReference type="InterPro" id="IPR007110">
    <property type="entry name" value="Ig-like_dom"/>
</dbReference>
<dbReference type="Gene3D" id="2.60.40.10">
    <property type="entry name" value="Immunoglobulins"/>
    <property type="match status" value="3"/>
</dbReference>
<dbReference type="SUPFAM" id="SSF48726">
    <property type="entry name" value="Immunoglobulin"/>
    <property type="match status" value="1"/>
</dbReference>
<dbReference type="Proteomes" id="UP001642540">
    <property type="component" value="Unassembled WGS sequence"/>
</dbReference>
<dbReference type="PROSITE" id="PS50835">
    <property type="entry name" value="IG_LIKE"/>
    <property type="match status" value="2"/>
</dbReference>
<keyword evidence="3" id="KW-0472">Membrane</keyword>
<name>A0ABP1S4B6_9HEXA</name>